<dbReference type="EMBL" id="FOQL01000001">
    <property type="protein sequence ID" value="SFH81823.1"/>
    <property type="molecule type" value="Genomic_DNA"/>
</dbReference>
<name>A0A1I3D500_9PSED</name>
<sequence length="44" mass="4787">MRPISGDEQAAAPYKPLTARHTQAMAEVVITTSAGNLKEKLYAR</sequence>
<protein>
    <submittedName>
        <fullName evidence="1">Uncharacterized protein</fullName>
    </submittedName>
</protein>
<dbReference type="AlphaFoldDB" id="A0A1I3D500"/>
<accession>A0A1I3D500</accession>
<evidence type="ECO:0000313" key="2">
    <source>
        <dbReference type="Proteomes" id="UP000243606"/>
    </source>
</evidence>
<gene>
    <name evidence="1" type="ORF">SAMN05216206_0369</name>
</gene>
<proteinExistence type="predicted"/>
<reference evidence="2" key="1">
    <citation type="submission" date="2016-10" db="EMBL/GenBank/DDBJ databases">
        <authorList>
            <person name="Varghese N."/>
            <person name="Submissions S."/>
        </authorList>
    </citation>
    <scope>NUCLEOTIDE SEQUENCE [LARGE SCALE GENOMIC DNA]</scope>
    <source>
        <strain evidence="2">LMG 24016</strain>
    </source>
</reference>
<keyword evidence="2" id="KW-1185">Reference proteome</keyword>
<dbReference type="Proteomes" id="UP000243606">
    <property type="component" value="Unassembled WGS sequence"/>
</dbReference>
<organism evidence="1 2">
    <name type="scientific">Pseudomonas guineae</name>
    <dbReference type="NCBI Taxonomy" id="425504"/>
    <lineage>
        <taxon>Bacteria</taxon>
        <taxon>Pseudomonadati</taxon>
        <taxon>Pseudomonadota</taxon>
        <taxon>Gammaproteobacteria</taxon>
        <taxon>Pseudomonadales</taxon>
        <taxon>Pseudomonadaceae</taxon>
        <taxon>Pseudomonas</taxon>
    </lineage>
</organism>
<evidence type="ECO:0000313" key="1">
    <source>
        <dbReference type="EMBL" id="SFH81823.1"/>
    </source>
</evidence>